<dbReference type="Proteomes" id="UP000005709">
    <property type="component" value="Unassembled WGS sequence"/>
</dbReference>
<proteinExistence type="inferred from homology"/>
<feature type="binding site" evidence="8">
    <location>
        <position position="64"/>
    </location>
    <ligand>
        <name>substrate</name>
    </ligand>
</feature>
<keyword evidence="4 8" id="KW-0028">Amino-acid biosynthesis</keyword>
<dbReference type="UniPathway" id="UPA00034">
    <property type="reaction ID" value="UER00025"/>
</dbReference>
<comment type="caution">
    <text evidence="8">Lacks conserved residue(s) required for the propagation of feature annotation.</text>
</comment>
<dbReference type="eggNOG" id="COG0253">
    <property type="taxonomic scope" value="Bacteria"/>
</dbReference>
<comment type="function">
    <text evidence="8">Catalyzes the stereoinversion of LL-2,6-diaminopimelate (L,L-DAP) to meso-diaminopimelate (meso-DAP), a precursor of L-lysine and an essential component of the bacterial peptidoglycan.</text>
</comment>
<keyword evidence="11" id="KW-1185">Reference proteome</keyword>
<evidence type="ECO:0000256" key="5">
    <source>
        <dbReference type="ARBA" id="ARBA00023154"/>
    </source>
</evidence>
<dbReference type="InterPro" id="IPR001653">
    <property type="entry name" value="DAP_epimerase_DapF"/>
</dbReference>
<feature type="binding site" evidence="8">
    <location>
        <begin position="74"/>
        <end position="75"/>
    </location>
    <ligand>
        <name>substrate</name>
    </ligand>
</feature>
<feature type="binding site" evidence="8">
    <location>
        <position position="201"/>
    </location>
    <ligand>
        <name>substrate</name>
    </ligand>
</feature>
<feature type="binding site" evidence="8">
    <location>
        <begin position="222"/>
        <end position="223"/>
    </location>
    <ligand>
        <name>substrate</name>
    </ligand>
</feature>
<evidence type="ECO:0000256" key="1">
    <source>
        <dbReference type="ARBA" id="ARBA00005196"/>
    </source>
</evidence>
<comment type="pathway">
    <text evidence="1 8">Amino-acid biosynthesis; L-lysine biosynthesis via DAP pathway; DL-2,6-diaminopimelate from LL-2,6-diaminopimelate: step 1/1.</text>
</comment>
<feature type="active site" description="Proton acceptor" evidence="8">
    <location>
        <position position="232"/>
    </location>
</feature>
<dbReference type="EMBL" id="ACYG01000004">
    <property type="protein sequence ID" value="EEV19025.1"/>
    <property type="molecule type" value="Genomic_DNA"/>
</dbReference>
<dbReference type="PROSITE" id="PS01326">
    <property type="entry name" value="DAP_EPIMERASE"/>
    <property type="match status" value="1"/>
</dbReference>
<gene>
    <name evidence="8 10" type="primary">dapF</name>
    <name evidence="10" type="ORF">CAMGR0001_0659</name>
</gene>
<comment type="similarity">
    <text evidence="2 8">Belongs to the diaminopimelate epimerase family.</text>
</comment>
<feature type="active site" description="Proton donor" evidence="8">
    <location>
        <position position="73"/>
    </location>
</feature>
<dbReference type="RefSeq" id="WP_005869022.1">
    <property type="nucleotide sequence ID" value="NZ_ACYG01000004.1"/>
</dbReference>
<evidence type="ECO:0000313" key="11">
    <source>
        <dbReference type="Proteomes" id="UP000005709"/>
    </source>
</evidence>
<evidence type="ECO:0000256" key="4">
    <source>
        <dbReference type="ARBA" id="ARBA00022605"/>
    </source>
</evidence>
<comment type="caution">
    <text evidence="10">The sequence shown here is derived from an EMBL/GenBank/DDBJ whole genome shotgun (WGS) entry which is preliminary data.</text>
</comment>
<dbReference type="Gene3D" id="3.10.310.10">
    <property type="entry name" value="Diaminopimelate Epimerase, Chain A, domain 1"/>
    <property type="match status" value="2"/>
</dbReference>
<accession>C8PDV3</accession>
<keyword evidence="6 8" id="KW-0413">Isomerase</keyword>
<organism evidence="10 11">
    <name type="scientific">Campylobacter gracilis RM3268</name>
    <dbReference type="NCBI Taxonomy" id="553220"/>
    <lineage>
        <taxon>Bacteria</taxon>
        <taxon>Pseudomonadati</taxon>
        <taxon>Campylobacterota</taxon>
        <taxon>Epsilonproteobacteria</taxon>
        <taxon>Campylobacterales</taxon>
        <taxon>Campylobacteraceae</taxon>
        <taxon>Campylobacter</taxon>
    </lineage>
</organism>
<evidence type="ECO:0000256" key="8">
    <source>
        <dbReference type="HAMAP-Rule" id="MF_00197"/>
    </source>
</evidence>
<keyword evidence="5 8" id="KW-0457">Lysine biosynthesis</keyword>
<protein>
    <recommendedName>
        <fullName evidence="3 8">Diaminopimelate epimerase</fullName>
        <shortName evidence="8">DAP epimerase</shortName>
        <ecNumber evidence="3 8">5.1.1.7</ecNumber>
    </recommendedName>
    <alternativeName>
        <fullName evidence="8">PLP-independent amino acid racemase</fullName>
    </alternativeName>
</protein>
<comment type="catalytic activity">
    <reaction evidence="7 8">
        <text>(2S,6S)-2,6-diaminopimelate = meso-2,6-diaminopimelate</text>
        <dbReference type="Rhea" id="RHEA:15393"/>
        <dbReference type="ChEBI" id="CHEBI:57609"/>
        <dbReference type="ChEBI" id="CHEBI:57791"/>
        <dbReference type="EC" id="5.1.1.7"/>
    </reaction>
</comment>
<dbReference type="OrthoDB" id="9805408at2"/>
<dbReference type="NCBIfam" id="TIGR00652">
    <property type="entry name" value="DapF"/>
    <property type="match status" value="1"/>
</dbReference>
<dbReference type="InterPro" id="IPR018510">
    <property type="entry name" value="DAP_epimerase_AS"/>
</dbReference>
<feature type="site" description="Could be important to modulate the pK values of the two catalytic cysteine residues" evidence="8">
    <location>
        <position position="175"/>
    </location>
</feature>
<dbReference type="PANTHER" id="PTHR31689">
    <property type="entry name" value="DIAMINOPIMELATE EPIMERASE, CHLOROPLASTIC"/>
    <property type="match status" value="1"/>
</dbReference>
<dbReference type="Pfam" id="PF01678">
    <property type="entry name" value="DAP_epimerase"/>
    <property type="match status" value="2"/>
</dbReference>
<feature type="binding site" evidence="8">
    <location>
        <begin position="233"/>
        <end position="234"/>
    </location>
    <ligand>
        <name>substrate</name>
    </ligand>
</feature>
<evidence type="ECO:0000256" key="3">
    <source>
        <dbReference type="ARBA" id="ARBA00013080"/>
    </source>
</evidence>
<evidence type="ECO:0000313" key="10">
    <source>
        <dbReference type="EMBL" id="EEV19025.1"/>
    </source>
</evidence>
<evidence type="ECO:0000256" key="9">
    <source>
        <dbReference type="PROSITE-ProRule" id="PRU10125"/>
    </source>
</evidence>
<keyword evidence="8" id="KW-0963">Cytoplasm</keyword>
<name>C8PDV3_9BACT</name>
<comment type="subunit">
    <text evidence="8">Homodimer.</text>
</comment>
<evidence type="ECO:0000256" key="7">
    <source>
        <dbReference type="ARBA" id="ARBA00051712"/>
    </source>
</evidence>
<feature type="binding site" evidence="8">
    <location>
        <position position="11"/>
    </location>
    <ligand>
        <name>substrate</name>
    </ligand>
</feature>
<dbReference type="GO" id="GO:0008837">
    <property type="term" value="F:diaminopimelate epimerase activity"/>
    <property type="evidence" value="ECO:0007669"/>
    <property type="project" value="UniProtKB-UniRule"/>
</dbReference>
<reference evidence="10 11" key="1">
    <citation type="submission" date="2009-07" db="EMBL/GenBank/DDBJ databases">
        <authorList>
            <person name="Madupu R."/>
            <person name="Sebastian Y."/>
            <person name="Durkin A.S."/>
            <person name="Torralba M."/>
            <person name="Methe B."/>
            <person name="Sutton G.G."/>
            <person name="Strausberg R.L."/>
            <person name="Nelson K.E."/>
        </authorList>
    </citation>
    <scope>NUCLEOTIDE SEQUENCE [LARGE SCALE GENOMIC DNA]</scope>
    <source>
        <strain evidence="10 11">RM3268</strain>
    </source>
</reference>
<dbReference type="GO" id="GO:0005829">
    <property type="term" value="C:cytosol"/>
    <property type="evidence" value="ECO:0007669"/>
    <property type="project" value="TreeGrafter"/>
</dbReference>
<dbReference type="PANTHER" id="PTHR31689:SF0">
    <property type="entry name" value="DIAMINOPIMELATE EPIMERASE"/>
    <property type="match status" value="1"/>
</dbReference>
<sequence>MKISKYNASGNDFVIFTDSVKADRSKLARELCDRRDGVGADGLIVVLPKFNGIEGINFEWEFYNSDGSSADMCGNGSRAVCMYAYENFLAAQSMKFLSGAGVISGEIFGIFGGNLSESMRGELRNVSFGEIFNLRPNAHALVANVEVMLTRPKRLGESFEEAGLTWYFYNTGVPHLVTFVSDLNEFDAVLARDLREKYNANVNYALVQSRLASKILKVRTFERGVEAETLACGTGMAACFIAGVENMGLASDIRVIPASGETLNLRLGDGGKIYFRGDVRHTFDGEFIGYVE</sequence>
<dbReference type="AlphaFoldDB" id="C8PDV3"/>
<dbReference type="SUPFAM" id="SSF54506">
    <property type="entry name" value="Diaminopimelate epimerase-like"/>
    <property type="match status" value="2"/>
</dbReference>
<dbReference type="STRING" id="824.CGRAC_0163"/>
<dbReference type="EC" id="5.1.1.7" evidence="3 8"/>
<dbReference type="HAMAP" id="MF_00197">
    <property type="entry name" value="DAP_epimerase"/>
    <property type="match status" value="1"/>
</dbReference>
<evidence type="ECO:0000256" key="6">
    <source>
        <dbReference type="ARBA" id="ARBA00023235"/>
    </source>
</evidence>
<dbReference type="GO" id="GO:0009089">
    <property type="term" value="P:lysine biosynthetic process via diaminopimelate"/>
    <property type="evidence" value="ECO:0007669"/>
    <property type="project" value="UniProtKB-UniRule"/>
</dbReference>
<evidence type="ECO:0000256" key="2">
    <source>
        <dbReference type="ARBA" id="ARBA00010219"/>
    </source>
</evidence>
<feature type="site" description="Could be important to modulate the pK values of the two catalytic cysteine residues" evidence="8">
    <location>
        <position position="222"/>
    </location>
</feature>
<feature type="active site" evidence="9">
    <location>
        <position position="73"/>
    </location>
</feature>
<comment type="subcellular location">
    <subcellularLocation>
        <location evidence="8">Cytoplasm</location>
    </subcellularLocation>
</comment>